<dbReference type="Proteomes" id="UP001500888">
    <property type="component" value="Unassembled WGS sequence"/>
</dbReference>
<name>A0ABP7IT90_9ACTN</name>
<organism evidence="1 2">
    <name type="scientific">Sphaerisporangium flaviroseum</name>
    <dbReference type="NCBI Taxonomy" id="509199"/>
    <lineage>
        <taxon>Bacteria</taxon>
        <taxon>Bacillati</taxon>
        <taxon>Actinomycetota</taxon>
        <taxon>Actinomycetes</taxon>
        <taxon>Streptosporangiales</taxon>
        <taxon>Streptosporangiaceae</taxon>
        <taxon>Sphaerisporangium</taxon>
    </lineage>
</organism>
<accession>A0ABP7IT90</accession>
<protein>
    <submittedName>
        <fullName evidence="1">Uncharacterized protein</fullName>
    </submittedName>
</protein>
<sequence length="68" mass="7823">MCKQRSFVAQCLNVTKNGERNEPFYAVRSRLCEVNVSIIPDAGPEPEINDFEKRNDTFIHSIDPCIEH</sequence>
<evidence type="ECO:0000313" key="1">
    <source>
        <dbReference type="EMBL" id="GAA3826046.1"/>
    </source>
</evidence>
<proteinExistence type="predicted"/>
<keyword evidence="2" id="KW-1185">Reference proteome</keyword>
<dbReference type="EMBL" id="BAAAZR010000020">
    <property type="protein sequence ID" value="GAA3826046.1"/>
    <property type="molecule type" value="Genomic_DNA"/>
</dbReference>
<reference evidence="2" key="1">
    <citation type="journal article" date="2019" name="Int. J. Syst. Evol. Microbiol.">
        <title>The Global Catalogue of Microorganisms (GCM) 10K type strain sequencing project: providing services to taxonomists for standard genome sequencing and annotation.</title>
        <authorList>
            <consortium name="The Broad Institute Genomics Platform"/>
            <consortium name="The Broad Institute Genome Sequencing Center for Infectious Disease"/>
            <person name="Wu L."/>
            <person name="Ma J."/>
        </authorList>
    </citation>
    <scope>NUCLEOTIDE SEQUENCE [LARGE SCALE GENOMIC DNA]</scope>
    <source>
        <strain evidence="2">JCM 16908</strain>
    </source>
</reference>
<comment type="caution">
    <text evidence="1">The sequence shown here is derived from an EMBL/GenBank/DDBJ whole genome shotgun (WGS) entry which is preliminary data.</text>
</comment>
<evidence type="ECO:0000313" key="2">
    <source>
        <dbReference type="Proteomes" id="UP001500888"/>
    </source>
</evidence>
<gene>
    <name evidence="1" type="ORF">GCM10022226_53490</name>
</gene>